<feature type="compositionally biased region" description="Basic and acidic residues" evidence="18">
    <location>
        <begin position="389"/>
        <end position="401"/>
    </location>
</feature>
<evidence type="ECO:0000256" key="19">
    <source>
        <dbReference type="SAM" id="Phobius"/>
    </source>
</evidence>
<dbReference type="GO" id="GO:0046872">
    <property type="term" value="F:metal ion binding"/>
    <property type="evidence" value="ECO:0007669"/>
    <property type="project" value="UniProtKB-KW"/>
</dbReference>
<dbReference type="EMBL" id="HBFK01017410">
    <property type="protein sequence ID" value="CAD8744254.1"/>
    <property type="molecule type" value="Transcribed_RNA"/>
</dbReference>
<feature type="transmembrane region" description="Helical" evidence="19">
    <location>
        <begin position="20"/>
        <end position="37"/>
    </location>
</feature>
<keyword evidence="7" id="KW-0732">Signal</keyword>
<sequence length="958" mass="103897">MVVKELSPVEAAANRRNTRRALAVAAWGLIVLAVFGGNPSHTSKLSKYVPVPKSMRRQEEVGALFHGKDVMAMQPDGHCRGKKAGGSCCGERFQGSFILPLLPHTELTWPRWFRGLVYLLGLGWVFMGVSILCDAFMNGIEAITSQTYIKKVPIYDRDGKLAKDSKGNDLYSSVEAESWNASVANLTLMALGSSTPEIMLNVIETICSGFFSGDLGPGTIVGSAAFNLFVITGLCMMALPPGETKSIEKYSVFMLTSAHSVIAYAWVVIIVTINTKDVVDLWEALVTFAFMPWMVCWVYAADKEWFRKDNRIFIDDEEGQAALENEAGPTKPGDPANPESTEGSTPVPEGPNAPAAVAPTADAPTRVVSNERQRRASAAYHSSYDEMVGGDHHMKRDENGRPIKTLKPKANPTVAQRKREALRSMTAPQTAAHHQFETMTTHSRVLEGIPEDNITRIHFQTPKVSVLENVGNASIPVVRTGPSDQPSKVHYVTKEGSAKPGADYAETSGVLTFAAGETYQEIQVGIVDDSTQWNAEKDFTVTLSFDGVEQGGGHECKLGPISVVTVGIIDVDNPGEFCFTESAYVCLSTDSKVAMSIERRSGVTGVATVTVLPVAASAEAGKHFVGEEVVVTFQQDQAAALVQINLKHDGWEDADPATAKTLRFFAELVKPTPEEGAKVISPNRAEVIIRWNEDSPGAEEAEEPSWGMQFKLALAIENPEEASKTDLCVHYATIFWKLFAAIIPPAELKIMGRETNGWATFVTAILMIGFVTTIINDLASIFGCIVGLEDSITAITLVALGTSLPDTIASMMSARADTNADNSIGNITGSNSVNVFLGIGLPWSIAALYWEVAEPSDAWRERYADWLLTDIGQKYADTGGFVVLGGDLAFYTMIFVILACSTIGLLTFRRFAFGYELGGGSVMSKVHGYLCISFWFIYVIVSIVKVYAPEGTFIDLGR</sequence>
<evidence type="ECO:0000259" key="20">
    <source>
        <dbReference type="SMART" id="SM00237"/>
    </source>
</evidence>
<evidence type="ECO:0000256" key="3">
    <source>
        <dbReference type="ARBA" id="ARBA00022448"/>
    </source>
</evidence>
<accession>A0A6U4NQ54</accession>
<feature type="compositionally biased region" description="Low complexity" evidence="18">
    <location>
        <begin position="352"/>
        <end position="364"/>
    </location>
</feature>
<feature type="transmembrane region" description="Helical" evidence="19">
    <location>
        <begin position="758"/>
        <end position="788"/>
    </location>
</feature>
<keyword evidence="13" id="KW-0406">Ion transport</keyword>
<feature type="domain" description="Calx-beta" evidence="20">
    <location>
        <begin position="564"/>
        <end position="669"/>
    </location>
</feature>
<dbReference type="InterPro" id="IPR003644">
    <property type="entry name" value="Calx_beta"/>
</dbReference>
<evidence type="ECO:0000256" key="1">
    <source>
        <dbReference type="ARBA" id="ARBA00004651"/>
    </source>
</evidence>
<feature type="transmembrane region" description="Helical" evidence="19">
    <location>
        <begin position="252"/>
        <end position="275"/>
    </location>
</feature>
<dbReference type="AlphaFoldDB" id="A0A6U4NQ54"/>
<protein>
    <recommendedName>
        <fullName evidence="20">Calx-beta domain-containing protein</fullName>
    </recommendedName>
</protein>
<feature type="transmembrane region" description="Helical" evidence="19">
    <location>
        <begin position="220"/>
        <end position="240"/>
    </location>
</feature>
<evidence type="ECO:0000256" key="7">
    <source>
        <dbReference type="ARBA" id="ARBA00022729"/>
    </source>
</evidence>
<dbReference type="InterPro" id="IPR004836">
    <property type="entry name" value="Na_Ca_Ex"/>
</dbReference>
<evidence type="ECO:0000256" key="16">
    <source>
        <dbReference type="ARBA" id="ARBA00023201"/>
    </source>
</evidence>
<evidence type="ECO:0000256" key="15">
    <source>
        <dbReference type="ARBA" id="ARBA00023180"/>
    </source>
</evidence>
<evidence type="ECO:0000256" key="11">
    <source>
        <dbReference type="ARBA" id="ARBA00022989"/>
    </source>
</evidence>
<keyword evidence="15" id="KW-0325">Glycoprotein</keyword>
<evidence type="ECO:0000256" key="18">
    <source>
        <dbReference type="SAM" id="MobiDB-lite"/>
    </source>
</evidence>
<dbReference type="InterPro" id="IPR044880">
    <property type="entry name" value="NCX_ion-bd_dom_sf"/>
</dbReference>
<dbReference type="Pfam" id="PF03160">
    <property type="entry name" value="Calx-beta"/>
    <property type="match status" value="1"/>
</dbReference>
<evidence type="ECO:0000256" key="6">
    <source>
        <dbReference type="ARBA" id="ARBA00022723"/>
    </source>
</evidence>
<feature type="transmembrane region" description="Helical" evidence="19">
    <location>
        <begin position="888"/>
        <end position="908"/>
    </location>
</feature>
<keyword evidence="5 19" id="KW-0812">Transmembrane</keyword>
<dbReference type="PRINTS" id="PR01259">
    <property type="entry name" value="NACAEXCHNGR"/>
</dbReference>
<evidence type="ECO:0000256" key="2">
    <source>
        <dbReference type="ARBA" id="ARBA00007489"/>
    </source>
</evidence>
<evidence type="ECO:0000256" key="14">
    <source>
        <dbReference type="ARBA" id="ARBA00023136"/>
    </source>
</evidence>
<keyword evidence="10" id="KW-0112">Calmodulin-binding</keyword>
<proteinExistence type="inferred from homology"/>
<gene>
    <name evidence="21" type="ORF">HAND1043_LOCUS10749</name>
</gene>
<feature type="domain" description="Calx-beta" evidence="20">
    <location>
        <begin position="445"/>
        <end position="544"/>
    </location>
</feature>
<dbReference type="PANTHER" id="PTHR11878:SF65">
    <property type="entry name" value="NA_CA-EXCHANGE PROTEIN, ISOFORM G"/>
    <property type="match status" value="1"/>
</dbReference>
<evidence type="ECO:0000256" key="4">
    <source>
        <dbReference type="ARBA" id="ARBA00022475"/>
    </source>
</evidence>
<evidence type="ECO:0000256" key="13">
    <source>
        <dbReference type="ARBA" id="ARBA00023065"/>
    </source>
</evidence>
<keyword evidence="16" id="KW-0739">Sodium transport</keyword>
<dbReference type="GO" id="GO:0007154">
    <property type="term" value="P:cell communication"/>
    <property type="evidence" value="ECO:0007669"/>
    <property type="project" value="InterPro"/>
</dbReference>
<dbReference type="GO" id="GO:0005516">
    <property type="term" value="F:calmodulin binding"/>
    <property type="evidence" value="ECO:0007669"/>
    <property type="project" value="UniProtKB-KW"/>
</dbReference>
<dbReference type="InterPro" id="IPR051171">
    <property type="entry name" value="CaCA"/>
</dbReference>
<dbReference type="PANTHER" id="PTHR11878">
    <property type="entry name" value="SODIUM/CALCIUM EXCHANGER"/>
    <property type="match status" value="1"/>
</dbReference>
<evidence type="ECO:0000256" key="5">
    <source>
        <dbReference type="ARBA" id="ARBA00022692"/>
    </source>
</evidence>
<keyword evidence="11 19" id="KW-1133">Transmembrane helix</keyword>
<keyword evidence="9" id="KW-0106">Calcium</keyword>
<keyword evidence="8" id="KW-0677">Repeat</keyword>
<organism evidence="21">
    <name type="scientific">Hemiselmis andersenii</name>
    <name type="common">Cryptophyte alga</name>
    <dbReference type="NCBI Taxonomy" id="464988"/>
    <lineage>
        <taxon>Eukaryota</taxon>
        <taxon>Cryptophyceae</taxon>
        <taxon>Cryptomonadales</taxon>
        <taxon>Hemiselmidaceae</taxon>
        <taxon>Hemiselmis</taxon>
    </lineage>
</organism>
<keyword evidence="3" id="KW-0813">Transport</keyword>
<dbReference type="InterPro" id="IPR004837">
    <property type="entry name" value="NaCa_Exmemb"/>
</dbReference>
<name>A0A6U4NQ54_HEMAN</name>
<reference evidence="21" key="1">
    <citation type="submission" date="2021-01" db="EMBL/GenBank/DDBJ databases">
        <authorList>
            <person name="Corre E."/>
            <person name="Pelletier E."/>
            <person name="Niang G."/>
            <person name="Scheremetjew M."/>
            <person name="Finn R."/>
            <person name="Kale V."/>
            <person name="Holt S."/>
            <person name="Cochrane G."/>
            <person name="Meng A."/>
            <person name="Brown T."/>
            <person name="Cohen L."/>
        </authorList>
    </citation>
    <scope>NUCLEOTIDE SEQUENCE</scope>
    <source>
        <strain evidence="21">CCMP441</strain>
    </source>
</reference>
<feature type="region of interest" description="Disordered" evidence="18">
    <location>
        <begin position="324"/>
        <end position="413"/>
    </location>
</feature>
<comment type="subcellular location">
    <subcellularLocation>
        <location evidence="1">Cell membrane</location>
        <topology evidence="1">Multi-pass membrane protein</topology>
    </subcellularLocation>
</comment>
<keyword evidence="12" id="KW-0915">Sodium</keyword>
<dbReference type="GO" id="GO:0005886">
    <property type="term" value="C:plasma membrane"/>
    <property type="evidence" value="ECO:0007669"/>
    <property type="project" value="UniProtKB-SubCell"/>
</dbReference>
<evidence type="ECO:0000313" key="21">
    <source>
        <dbReference type="EMBL" id="CAD8744254.1"/>
    </source>
</evidence>
<dbReference type="GO" id="GO:0005432">
    <property type="term" value="F:calcium:sodium antiporter activity"/>
    <property type="evidence" value="ECO:0007669"/>
    <property type="project" value="InterPro"/>
</dbReference>
<keyword evidence="4" id="KW-1003">Cell membrane</keyword>
<feature type="transmembrane region" description="Helical" evidence="19">
    <location>
        <begin position="929"/>
        <end position="948"/>
    </location>
</feature>
<comment type="catalytic activity">
    <reaction evidence="17">
        <text>Ca(2+)(in) + 3 Na(+)(out) = Ca(2+)(out) + 3 Na(+)(in)</text>
        <dbReference type="Rhea" id="RHEA:69955"/>
        <dbReference type="ChEBI" id="CHEBI:29101"/>
        <dbReference type="ChEBI" id="CHEBI:29108"/>
    </reaction>
</comment>
<evidence type="ECO:0000256" key="17">
    <source>
        <dbReference type="ARBA" id="ARBA00033667"/>
    </source>
</evidence>
<comment type="similarity">
    <text evidence="2">Belongs to the Ca(2+):cation antiporter (CaCA) (TC 2.A.19) family. SLC8 subfamily.</text>
</comment>
<feature type="transmembrane region" description="Helical" evidence="19">
    <location>
        <begin position="116"/>
        <end position="137"/>
    </location>
</feature>
<evidence type="ECO:0000256" key="12">
    <source>
        <dbReference type="ARBA" id="ARBA00023053"/>
    </source>
</evidence>
<keyword evidence="6" id="KW-0479">Metal-binding</keyword>
<dbReference type="SUPFAM" id="SSF141072">
    <property type="entry name" value="CalX-like"/>
    <property type="match status" value="2"/>
</dbReference>
<keyword evidence="14 19" id="KW-0472">Membrane</keyword>
<dbReference type="Gene3D" id="1.20.1420.30">
    <property type="entry name" value="NCX, central ion-binding region"/>
    <property type="match status" value="2"/>
</dbReference>
<dbReference type="SMART" id="SM00237">
    <property type="entry name" value="Calx_beta"/>
    <property type="match status" value="2"/>
</dbReference>
<evidence type="ECO:0000256" key="9">
    <source>
        <dbReference type="ARBA" id="ARBA00022837"/>
    </source>
</evidence>
<evidence type="ECO:0000256" key="8">
    <source>
        <dbReference type="ARBA" id="ARBA00022737"/>
    </source>
</evidence>
<dbReference type="InterPro" id="IPR038081">
    <property type="entry name" value="CalX-like_sf"/>
</dbReference>
<feature type="transmembrane region" description="Helical" evidence="19">
    <location>
        <begin position="281"/>
        <end position="301"/>
    </location>
</feature>
<dbReference type="Pfam" id="PF01699">
    <property type="entry name" value="Na_Ca_ex"/>
    <property type="match status" value="2"/>
</dbReference>
<dbReference type="Gene3D" id="2.60.40.2030">
    <property type="match status" value="2"/>
</dbReference>
<evidence type="ECO:0000256" key="10">
    <source>
        <dbReference type="ARBA" id="ARBA00022860"/>
    </source>
</evidence>